<dbReference type="SUPFAM" id="SSF49503">
    <property type="entry name" value="Cupredoxins"/>
    <property type="match status" value="1"/>
</dbReference>
<sequence>MDSTMKITTNASFVLFLTLFVFLLQLLLVQSSADFEVGDDKGWVVPDSKNDDKYNQWASKHRFQINDTIRFKYKKDSVLVVTDSEYEKCRSAHPIFFSNNGDTIYKFERSGLFYFISGVTGHCERGQKMIIKVLENETPSPSGNTTDTPSDHSGAVNPMIQISSSYFFFVVASIFLFA</sequence>
<evidence type="ECO:0000256" key="10">
    <source>
        <dbReference type="SAM" id="Phobius"/>
    </source>
</evidence>
<evidence type="ECO:0000256" key="8">
    <source>
        <dbReference type="ARBA" id="ARBA00035011"/>
    </source>
</evidence>
<organism evidence="13 14">
    <name type="scientific">Papaver atlanticum</name>
    <dbReference type="NCBI Taxonomy" id="357466"/>
    <lineage>
        <taxon>Eukaryota</taxon>
        <taxon>Viridiplantae</taxon>
        <taxon>Streptophyta</taxon>
        <taxon>Embryophyta</taxon>
        <taxon>Tracheophyta</taxon>
        <taxon>Spermatophyta</taxon>
        <taxon>Magnoliopsida</taxon>
        <taxon>Ranunculales</taxon>
        <taxon>Papaveraceae</taxon>
        <taxon>Papaveroideae</taxon>
        <taxon>Papaver</taxon>
    </lineage>
</organism>
<dbReference type="PANTHER" id="PTHR33021">
    <property type="entry name" value="BLUE COPPER PROTEIN"/>
    <property type="match status" value="1"/>
</dbReference>
<evidence type="ECO:0000259" key="12">
    <source>
        <dbReference type="PROSITE" id="PS51485"/>
    </source>
</evidence>
<evidence type="ECO:0000313" key="14">
    <source>
        <dbReference type="Proteomes" id="UP001202328"/>
    </source>
</evidence>
<dbReference type="AlphaFoldDB" id="A0AAD4SAG8"/>
<evidence type="ECO:0000256" key="4">
    <source>
        <dbReference type="ARBA" id="ARBA00023136"/>
    </source>
</evidence>
<feature type="transmembrane region" description="Helical" evidence="10">
    <location>
        <begin position="159"/>
        <end position="177"/>
    </location>
</feature>
<keyword evidence="14" id="KW-1185">Reference proteome</keyword>
<dbReference type="CDD" id="cd11019">
    <property type="entry name" value="OsENODL1_like"/>
    <property type="match status" value="1"/>
</dbReference>
<keyword evidence="6" id="KW-0325">Glycoprotein</keyword>
<keyword evidence="3 11" id="KW-0732">Signal</keyword>
<keyword evidence="5" id="KW-1015">Disulfide bond</keyword>
<dbReference type="InterPro" id="IPR039391">
    <property type="entry name" value="Phytocyanin-like"/>
</dbReference>
<feature type="signal peptide" evidence="11">
    <location>
        <begin position="1"/>
        <end position="33"/>
    </location>
</feature>
<keyword evidence="4 10" id="KW-0472">Membrane</keyword>
<evidence type="ECO:0000313" key="13">
    <source>
        <dbReference type="EMBL" id="KAI3885180.1"/>
    </source>
</evidence>
<dbReference type="GO" id="GO:0005886">
    <property type="term" value="C:plasma membrane"/>
    <property type="evidence" value="ECO:0007669"/>
    <property type="project" value="TreeGrafter"/>
</dbReference>
<comment type="subcellular location">
    <subcellularLocation>
        <location evidence="9">Endomembrane system</location>
        <topology evidence="9">Lipid-anchor</topology>
    </subcellularLocation>
    <subcellularLocation>
        <location evidence="1">Membrane</location>
        <topology evidence="1">Lipid-anchor</topology>
        <topology evidence="1">GPI-anchor</topology>
    </subcellularLocation>
</comment>
<comment type="caution">
    <text evidence="13">The sequence shown here is derived from an EMBL/GenBank/DDBJ whole genome shotgun (WGS) entry which is preliminary data.</text>
</comment>
<evidence type="ECO:0000256" key="7">
    <source>
        <dbReference type="ARBA" id="ARBA00023288"/>
    </source>
</evidence>
<dbReference type="InterPro" id="IPR041846">
    <property type="entry name" value="ENL_dom"/>
</dbReference>
<feature type="chain" id="PRO_5042242844" description="Phytocyanin domain-containing protein" evidence="11">
    <location>
        <begin position="34"/>
        <end position="178"/>
    </location>
</feature>
<gene>
    <name evidence="13" type="ORF">MKW98_002572</name>
</gene>
<evidence type="ECO:0000256" key="5">
    <source>
        <dbReference type="ARBA" id="ARBA00023157"/>
    </source>
</evidence>
<dbReference type="PANTHER" id="PTHR33021:SF289">
    <property type="entry name" value="EARLY NODULIN-LIKE PROTEIN 5-RELATED"/>
    <property type="match status" value="1"/>
</dbReference>
<keyword evidence="10" id="KW-1133">Transmembrane helix</keyword>
<proteinExistence type="inferred from homology"/>
<dbReference type="PROSITE" id="PS51485">
    <property type="entry name" value="PHYTOCYANIN"/>
    <property type="match status" value="1"/>
</dbReference>
<evidence type="ECO:0000256" key="1">
    <source>
        <dbReference type="ARBA" id="ARBA00004589"/>
    </source>
</evidence>
<accession>A0AAD4SAG8</accession>
<dbReference type="Proteomes" id="UP001202328">
    <property type="component" value="Unassembled WGS sequence"/>
</dbReference>
<dbReference type="Pfam" id="PF02298">
    <property type="entry name" value="Cu_bind_like"/>
    <property type="match status" value="1"/>
</dbReference>
<comment type="similarity">
    <text evidence="8">Belongs to the early nodulin-like (ENODL) family.</text>
</comment>
<protein>
    <recommendedName>
        <fullName evidence="12">Phytocyanin domain-containing protein</fullName>
    </recommendedName>
</protein>
<dbReference type="Gene3D" id="2.60.40.420">
    <property type="entry name" value="Cupredoxins - blue copper proteins"/>
    <property type="match status" value="1"/>
</dbReference>
<dbReference type="GO" id="GO:0009055">
    <property type="term" value="F:electron transfer activity"/>
    <property type="evidence" value="ECO:0007669"/>
    <property type="project" value="InterPro"/>
</dbReference>
<dbReference type="GO" id="GO:0098552">
    <property type="term" value="C:side of membrane"/>
    <property type="evidence" value="ECO:0007669"/>
    <property type="project" value="UniProtKB-KW"/>
</dbReference>
<evidence type="ECO:0000256" key="3">
    <source>
        <dbReference type="ARBA" id="ARBA00022729"/>
    </source>
</evidence>
<name>A0AAD4SAG8_9MAGN</name>
<feature type="domain" description="Phytocyanin" evidence="12">
    <location>
        <begin position="33"/>
        <end position="135"/>
    </location>
</feature>
<keyword evidence="7" id="KW-0449">Lipoprotein</keyword>
<dbReference type="InterPro" id="IPR003245">
    <property type="entry name" value="Phytocyanin_dom"/>
</dbReference>
<evidence type="ECO:0000256" key="9">
    <source>
        <dbReference type="ARBA" id="ARBA00037868"/>
    </source>
</evidence>
<dbReference type="EMBL" id="JAJJMB010012161">
    <property type="protein sequence ID" value="KAI3885180.1"/>
    <property type="molecule type" value="Genomic_DNA"/>
</dbReference>
<evidence type="ECO:0000256" key="2">
    <source>
        <dbReference type="ARBA" id="ARBA00022622"/>
    </source>
</evidence>
<keyword evidence="10" id="KW-0812">Transmembrane</keyword>
<dbReference type="GO" id="GO:0012505">
    <property type="term" value="C:endomembrane system"/>
    <property type="evidence" value="ECO:0007669"/>
    <property type="project" value="UniProtKB-SubCell"/>
</dbReference>
<dbReference type="FunFam" id="2.60.40.420:FF:000010">
    <property type="entry name" value="Early nodulin-like protein 1"/>
    <property type="match status" value="1"/>
</dbReference>
<keyword evidence="2" id="KW-0336">GPI-anchor</keyword>
<evidence type="ECO:0000256" key="11">
    <source>
        <dbReference type="SAM" id="SignalP"/>
    </source>
</evidence>
<reference evidence="13" key="1">
    <citation type="submission" date="2022-04" db="EMBL/GenBank/DDBJ databases">
        <title>A functionally conserved STORR gene fusion in Papaver species that diverged 16.8 million years ago.</title>
        <authorList>
            <person name="Catania T."/>
        </authorList>
    </citation>
    <scope>NUCLEOTIDE SEQUENCE</scope>
    <source>
        <strain evidence="13">S-188037</strain>
    </source>
</reference>
<evidence type="ECO:0000256" key="6">
    <source>
        <dbReference type="ARBA" id="ARBA00023180"/>
    </source>
</evidence>
<dbReference type="InterPro" id="IPR008972">
    <property type="entry name" value="Cupredoxin"/>
</dbReference>